<evidence type="ECO:0000256" key="3">
    <source>
        <dbReference type="ARBA" id="ARBA00013081"/>
    </source>
</evidence>
<evidence type="ECO:0000256" key="10">
    <source>
        <dbReference type="ARBA" id="ARBA00047761"/>
    </source>
</evidence>
<keyword evidence="5" id="KW-0378">Hydrolase</keyword>
<dbReference type="Pfam" id="PF03031">
    <property type="entry name" value="NIF"/>
    <property type="match status" value="1"/>
</dbReference>
<evidence type="ECO:0000256" key="5">
    <source>
        <dbReference type="ARBA" id="ARBA00022801"/>
    </source>
</evidence>
<feature type="domain" description="FCP1 homology" evidence="13">
    <location>
        <begin position="108"/>
        <end position="269"/>
    </location>
</feature>
<dbReference type="InterPro" id="IPR000626">
    <property type="entry name" value="Ubiquitin-like_dom"/>
</dbReference>
<dbReference type="CDD" id="cd01813">
    <property type="entry name" value="Ubl_UBLCP1"/>
    <property type="match status" value="1"/>
</dbReference>
<evidence type="ECO:0000313" key="15">
    <source>
        <dbReference type="Proteomes" id="UP000237347"/>
    </source>
</evidence>
<comment type="subcellular location">
    <subcellularLocation>
        <location evidence="2">Nucleus</location>
    </subcellularLocation>
</comment>
<dbReference type="SUPFAM" id="SSF56784">
    <property type="entry name" value="HAD-like"/>
    <property type="match status" value="1"/>
</dbReference>
<keyword evidence="7" id="KW-0904">Protein phosphatase</keyword>
<dbReference type="PROSITE" id="PS50969">
    <property type="entry name" value="FCP1"/>
    <property type="match status" value="1"/>
</dbReference>
<dbReference type="Gene3D" id="3.40.50.1000">
    <property type="entry name" value="HAD superfamily/HAD-like"/>
    <property type="match status" value="1"/>
</dbReference>
<evidence type="ECO:0000256" key="7">
    <source>
        <dbReference type="ARBA" id="ARBA00022912"/>
    </source>
</evidence>
<comment type="cofactor">
    <cofactor evidence="1">
        <name>Mg(2+)</name>
        <dbReference type="ChEBI" id="CHEBI:18420"/>
    </cofactor>
</comment>
<comment type="catalytic activity">
    <reaction evidence="11">
        <text>O-phospho-L-threonyl-[protein] + H2O = L-threonyl-[protein] + phosphate</text>
        <dbReference type="Rhea" id="RHEA:47004"/>
        <dbReference type="Rhea" id="RHEA-COMP:11060"/>
        <dbReference type="Rhea" id="RHEA-COMP:11605"/>
        <dbReference type="ChEBI" id="CHEBI:15377"/>
        <dbReference type="ChEBI" id="CHEBI:30013"/>
        <dbReference type="ChEBI" id="CHEBI:43474"/>
        <dbReference type="ChEBI" id="CHEBI:61977"/>
        <dbReference type="EC" id="3.1.3.16"/>
    </reaction>
</comment>
<dbReference type="NCBIfam" id="TIGR02245">
    <property type="entry name" value="HAD_IIID1"/>
    <property type="match status" value="1"/>
</dbReference>
<dbReference type="GO" id="GO:0046872">
    <property type="term" value="F:metal ion binding"/>
    <property type="evidence" value="ECO:0007669"/>
    <property type="project" value="UniProtKB-KW"/>
</dbReference>
<evidence type="ECO:0000259" key="13">
    <source>
        <dbReference type="PROSITE" id="PS50969"/>
    </source>
</evidence>
<evidence type="ECO:0000256" key="8">
    <source>
        <dbReference type="ARBA" id="ARBA00023242"/>
    </source>
</evidence>
<dbReference type="PANTHER" id="PTHR48493:SF1">
    <property type="entry name" value="UBIQUITIN-LIKE DOMAIN-CONTAINING CTD PHOSPHATASE 1"/>
    <property type="match status" value="1"/>
</dbReference>
<keyword evidence="15" id="KW-1185">Reference proteome</keyword>
<dbReference type="SMART" id="SM00577">
    <property type="entry name" value="CPDc"/>
    <property type="match status" value="1"/>
</dbReference>
<evidence type="ECO:0000256" key="6">
    <source>
        <dbReference type="ARBA" id="ARBA00022842"/>
    </source>
</evidence>
<comment type="catalytic activity">
    <reaction evidence="10">
        <text>O-phospho-L-seryl-[protein] + H2O = L-seryl-[protein] + phosphate</text>
        <dbReference type="Rhea" id="RHEA:20629"/>
        <dbReference type="Rhea" id="RHEA-COMP:9863"/>
        <dbReference type="Rhea" id="RHEA-COMP:11604"/>
        <dbReference type="ChEBI" id="CHEBI:15377"/>
        <dbReference type="ChEBI" id="CHEBI:29999"/>
        <dbReference type="ChEBI" id="CHEBI:43474"/>
        <dbReference type="ChEBI" id="CHEBI:83421"/>
        <dbReference type="EC" id="3.1.3.16"/>
    </reaction>
</comment>
<protein>
    <recommendedName>
        <fullName evidence="3">protein-serine/threonine phosphatase</fullName>
        <ecNumber evidence="3">3.1.3.16</ecNumber>
    </recommendedName>
    <alternativeName>
        <fullName evidence="9">Nuclear proteasome inhibitor UBLCP1</fullName>
    </alternativeName>
</protein>
<dbReference type="InterPro" id="IPR036412">
    <property type="entry name" value="HAD-like_sf"/>
</dbReference>
<evidence type="ECO:0000256" key="2">
    <source>
        <dbReference type="ARBA" id="ARBA00004123"/>
    </source>
</evidence>
<dbReference type="InterPro" id="IPR029071">
    <property type="entry name" value="Ubiquitin-like_domsf"/>
</dbReference>
<gene>
    <name evidence="14" type="ORF">CFP56_006475</name>
</gene>
<evidence type="ECO:0000256" key="1">
    <source>
        <dbReference type="ARBA" id="ARBA00001946"/>
    </source>
</evidence>
<dbReference type="InterPro" id="IPR051658">
    <property type="entry name" value="UBLCP1"/>
</dbReference>
<dbReference type="GO" id="GO:0005634">
    <property type="term" value="C:nucleus"/>
    <property type="evidence" value="ECO:0007669"/>
    <property type="project" value="UniProtKB-SubCell"/>
</dbReference>
<accession>A0AAW0LB86</accession>
<evidence type="ECO:0000313" key="14">
    <source>
        <dbReference type="EMBL" id="KAK7847558.1"/>
    </source>
</evidence>
<dbReference type="PANTHER" id="PTHR48493">
    <property type="entry name" value="UBIQUITIN-LIKE DOMAIN-CONTAINING CTD PHOSPHATASE 1"/>
    <property type="match status" value="1"/>
</dbReference>
<reference evidence="14 15" key="1">
    <citation type="journal article" date="2018" name="Sci. Data">
        <title>The draft genome sequence of cork oak.</title>
        <authorList>
            <person name="Ramos A.M."/>
            <person name="Usie A."/>
            <person name="Barbosa P."/>
            <person name="Barros P.M."/>
            <person name="Capote T."/>
            <person name="Chaves I."/>
            <person name="Simoes F."/>
            <person name="Abreu I."/>
            <person name="Carrasquinho I."/>
            <person name="Faro C."/>
            <person name="Guimaraes J.B."/>
            <person name="Mendonca D."/>
            <person name="Nobrega F."/>
            <person name="Rodrigues L."/>
            <person name="Saibo N.J.M."/>
            <person name="Varela M.C."/>
            <person name="Egas C."/>
            <person name="Matos J."/>
            <person name="Miguel C.M."/>
            <person name="Oliveira M.M."/>
            <person name="Ricardo C.P."/>
            <person name="Goncalves S."/>
        </authorList>
    </citation>
    <scope>NUCLEOTIDE SEQUENCE [LARGE SCALE GENOMIC DNA]</scope>
    <source>
        <strain evidence="15">cv. HL8</strain>
    </source>
</reference>
<dbReference type="PROSITE" id="PS50053">
    <property type="entry name" value="UBIQUITIN_2"/>
    <property type="match status" value="1"/>
</dbReference>
<evidence type="ECO:0000259" key="12">
    <source>
        <dbReference type="PROSITE" id="PS50053"/>
    </source>
</evidence>
<dbReference type="Proteomes" id="UP000237347">
    <property type="component" value="Unassembled WGS sequence"/>
</dbReference>
<keyword evidence="6" id="KW-0460">Magnesium</keyword>
<dbReference type="SMART" id="SM00213">
    <property type="entry name" value="UBQ"/>
    <property type="match status" value="1"/>
</dbReference>
<dbReference type="GO" id="GO:0090364">
    <property type="term" value="P:regulation of proteasome assembly"/>
    <property type="evidence" value="ECO:0007669"/>
    <property type="project" value="InterPro"/>
</dbReference>
<evidence type="ECO:0000256" key="11">
    <source>
        <dbReference type="ARBA" id="ARBA00048336"/>
    </source>
</evidence>
<dbReference type="Gene3D" id="3.10.20.90">
    <property type="entry name" value="Phosphatidylinositol 3-kinase Catalytic Subunit, Chain A, domain 1"/>
    <property type="match status" value="1"/>
</dbReference>
<name>A0AAW0LB86_QUESU</name>
<dbReference type="InterPro" id="IPR023214">
    <property type="entry name" value="HAD_sf"/>
</dbReference>
<feature type="domain" description="Ubiquitin-like" evidence="12">
    <location>
        <begin position="22"/>
        <end position="100"/>
    </location>
</feature>
<evidence type="ECO:0000256" key="9">
    <source>
        <dbReference type="ARBA" id="ARBA00032039"/>
    </source>
</evidence>
<comment type="caution">
    <text evidence="14">The sequence shown here is derived from an EMBL/GenBank/DDBJ whole genome shotgun (WGS) entry which is preliminary data.</text>
</comment>
<evidence type="ECO:0000256" key="4">
    <source>
        <dbReference type="ARBA" id="ARBA00022723"/>
    </source>
</evidence>
<organism evidence="14 15">
    <name type="scientific">Quercus suber</name>
    <name type="common">Cork oak</name>
    <dbReference type="NCBI Taxonomy" id="58331"/>
    <lineage>
        <taxon>Eukaryota</taxon>
        <taxon>Viridiplantae</taxon>
        <taxon>Streptophyta</taxon>
        <taxon>Embryophyta</taxon>
        <taxon>Tracheophyta</taxon>
        <taxon>Spermatophyta</taxon>
        <taxon>Magnoliopsida</taxon>
        <taxon>eudicotyledons</taxon>
        <taxon>Gunneridae</taxon>
        <taxon>Pentapetalae</taxon>
        <taxon>rosids</taxon>
        <taxon>fabids</taxon>
        <taxon>Fagales</taxon>
        <taxon>Fagaceae</taxon>
        <taxon>Quercus</taxon>
    </lineage>
</organism>
<dbReference type="InterPro" id="IPR011943">
    <property type="entry name" value="HAD-SF_hydro_IIID"/>
</dbReference>
<dbReference type="InterPro" id="IPR004274">
    <property type="entry name" value="FCP1_dom"/>
</dbReference>
<dbReference type="Pfam" id="PF00240">
    <property type="entry name" value="ubiquitin"/>
    <property type="match status" value="1"/>
</dbReference>
<keyword evidence="4" id="KW-0479">Metal-binding</keyword>
<dbReference type="SUPFAM" id="SSF54236">
    <property type="entry name" value="Ubiquitin-like"/>
    <property type="match status" value="1"/>
</dbReference>
<dbReference type="GO" id="GO:0004722">
    <property type="term" value="F:protein serine/threonine phosphatase activity"/>
    <property type="evidence" value="ECO:0007669"/>
    <property type="project" value="UniProtKB-EC"/>
</dbReference>
<sequence>MAASASASASTATSSSVSEEELTLTVKWSGKEYTVRVCVDDSVGELKRRICELTTVLPKRQKLLYPKLIASRLADDSVLLSQLPLKSSLKMTMIGNGRRESIELKNPCREGKKLLVLDIDYTLFDHRSTAENPLELMRPYLHEFLTAAYAEYDIMIWSATSIKWVELKMGQLGVLSNPNYKITALLDHLAMITVQSDSRGIFDCKPLGLIWAQFPEFYSSKNTIMFDDLRRNFVMNPQNGLIIKPFRKAHANRDNDQELVKLTQYLLAIAELDDLSTLNHNHWERFTEDNVKRPRHA</sequence>
<proteinExistence type="predicted"/>
<dbReference type="AlphaFoldDB" id="A0AAW0LB86"/>
<keyword evidence="8" id="KW-0539">Nucleus</keyword>
<dbReference type="EMBL" id="PKMF04000139">
    <property type="protein sequence ID" value="KAK7847558.1"/>
    <property type="molecule type" value="Genomic_DNA"/>
</dbReference>
<dbReference type="EC" id="3.1.3.16" evidence="3"/>